<keyword evidence="2" id="KW-1185">Reference proteome</keyword>
<protein>
    <submittedName>
        <fullName evidence="1">Uncharacterized protein</fullName>
    </submittedName>
</protein>
<comment type="caution">
    <text evidence="1">The sequence shown here is derived from an EMBL/GenBank/DDBJ whole genome shotgun (WGS) entry which is preliminary data.</text>
</comment>
<dbReference type="Proteomes" id="UP001381693">
    <property type="component" value="Unassembled WGS sequence"/>
</dbReference>
<sequence>MSQFSVQLLGYPLLSAPLPFRCSAVSHLDYIDNNVSTVKNSSYYNSKCLSDQNTSLPVPLHINGTYATQQRTNILSCPVVEYETSTFTSTIISQ</sequence>
<evidence type="ECO:0000313" key="2">
    <source>
        <dbReference type="Proteomes" id="UP001381693"/>
    </source>
</evidence>
<dbReference type="EMBL" id="JAXCGZ010005865">
    <property type="protein sequence ID" value="KAK7080571.1"/>
    <property type="molecule type" value="Genomic_DNA"/>
</dbReference>
<reference evidence="1 2" key="1">
    <citation type="submission" date="2023-11" db="EMBL/GenBank/DDBJ databases">
        <title>Halocaridina rubra genome assembly.</title>
        <authorList>
            <person name="Smith C."/>
        </authorList>
    </citation>
    <scope>NUCLEOTIDE SEQUENCE [LARGE SCALE GENOMIC DNA]</scope>
    <source>
        <strain evidence="1">EP-1</strain>
        <tissue evidence="1">Whole</tissue>
    </source>
</reference>
<name>A0AAN9A4N5_HALRR</name>
<gene>
    <name evidence="1" type="ORF">SK128_021381</name>
</gene>
<dbReference type="AlphaFoldDB" id="A0AAN9A4N5"/>
<organism evidence="1 2">
    <name type="scientific">Halocaridina rubra</name>
    <name type="common">Hawaiian red shrimp</name>
    <dbReference type="NCBI Taxonomy" id="373956"/>
    <lineage>
        <taxon>Eukaryota</taxon>
        <taxon>Metazoa</taxon>
        <taxon>Ecdysozoa</taxon>
        <taxon>Arthropoda</taxon>
        <taxon>Crustacea</taxon>
        <taxon>Multicrustacea</taxon>
        <taxon>Malacostraca</taxon>
        <taxon>Eumalacostraca</taxon>
        <taxon>Eucarida</taxon>
        <taxon>Decapoda</taxon>
        <taxon>Pleocyemata</taxon>
        <taxon>Caridea</taxon>
        <taxon>Atyoidea</taxon>
        <taxon>Atyidae</taxon>
        <taxon>Halocaridina</taxon>
    </lineage>
</organism>
<evidence type="ECO:0000313" key="1">
    <source>
        <dbReference type="EMBL" id="KAK7080571.1"/>
    </source>
</evidence>
<proteinExistence type="predicted"/>
<accession>A0AAN9A4N5</accession>
<feature type="non-terminal residue" evidence="1">
    <location>
        <position position="94"/>
    </location>
</feature>